<evidence type="ECO:0000256" key="1">
    <source>
        <dbReference type="ARBA" id="ARBA00001962"/>
    </source>
</evidence>
<evidence type="ECO:0000256" key="6">
    <source>
        <dbReference type="ARBA" id="ARBA00023004"/>
    </source>
</evidence>
<dbReference type="Pfam" id="PF00355">
    <property type="entry name" value="Rieske"/>
    <property type="match status" value="1"/>
</dbReference>
<keyword evidence="8" id="KW-0520">NAD</keyword>
<dbReference type="CDD" id="cd08880">
    <property type="entry name" value="RHO_alpha_C_ahdA1c-like"/>
    <property type="match status" value="1"/>
</dbReference>
<protein>
    <submittedName>
        <fullName evidence="10">Salicylate 5-hydroxylase, large oxygenase component</fullName>
        <ecNumber evidence="10">1.14.13.172</ecNumber>
    </submittedName>
</protein>
<dbReference type="InterPro" id="IPR001663">
    <property type="entry name" value="Rng_hydr_dOase-A"/>
</dbReference>
<keyword evidence="6" id="KW-0408">Iron</keyword>
<dbReference type="EC" id="1.14.13.172" evidence="10"/>
<evidence type="ECO:0000256" key="7">
    <source>
        <dbReference type="ARBA" id="ARBA00023014"/>
    </source>
</evidence>
<keyword evidence="7" id="KW-0411">Iron-sulfur</keyword>
<keyword evidence="3" id="KW-0001">2Fe-2S</keyword>
<dbReference type="PANTHER" id="PTHR43756:SF5">
    <property type="entry name" value="CHOLINE MONOOXYGENASE, CHLOROPLASTIC"/>
    <property type="match status" value="1"/>
</dbReference>
<accession>A0A7Z7NPM6</accession>
<dbReference type="GO" id="GO:0005506">
    <property type="term" value="F:iron ion binding"/>
    <property type="evidence" value="ECO:0007669"/>
    <property type="project" value="InterPro"/>
</dbReference>
<dbReference type="Gene3D" id="2.102.10.10">
    <property type="entry name" value="Rieske [2Fe-2S] iron-sulphur domain"/>
    <property type="match status" value="1"/>
</dbReference>
<dbReference type="SUPFAM" id="SSF55961">
    <property type="entry name" value="Bet v1-like"/>
    <property type="match status" value="1"/>
</dbReference>
<dbReference type="InterPro" id="IPR017941">
    <property type="entry name" value="Rieske_2Fe-2S"/>
</dbReference>
<dbReference type="Proteomes" id="UP000257139">
    <property type="component" value="Chromosome CBM2594_b"/>
</dbReference>
<dbReference type="AlphaFoldDB" id="A0A7Z7NPM6"/>
<dbReference type="RefSeq" id="WP_025581997.1">
    <property type="nucleotide sequence ID" value="NZ_LT976860.1"/>
</dbReference>
<evidence type="ECO:0000256" key="3">
    <source>
        <dbReference type="ARBA" id="ARBA00022714"/>
    </source>
</evidence>
<evidence type="ECO:0000256" key="2">
    <source>
        <dbReference type="ARBA" id="ARBA00008751"/>
    </source>
</evidence>
<evidence type="ECO:0000313" key="11">
    <source>
        <dbReference type="Proteomes" id="UP000257139"/>
    </source>
</evidence>
<sequence>MYQTQAVIQHTLGKKNPGLDECRWPEDGLHYIPDWVYTSQAVHDLELQKIFRGRSWNYVALEAEIPHAGDFKRSYVGATPVVVSRAEDGSINVFENRCAHRGAEFCRHSQGNAKEFVCPYHQWSYDLKGNLQGVPFKRGVNRAGGMPKDFRNEDHGLVKLHVATRNGVIFASYAPDMESLEDYMTPEILKDFDVVFNGKPLKVLGYYKNELPCNWKMYHENLKDPYHATLLHSFLVVFGLLVAGNESAMIADPVHGRHGTMASAKKEDKYAAVSDENRKEMRSYHEGMRLEDERFLEYVREFDSPWSVTMQTIWPNLIVQREMNTLGVRQIVPNGPDSMLMLWTMFGYEDDTEEMTQHRLRQGNLMGPAGFLGLEDNEAMKFVQEGVRRSSSDLNVLKLDAQQVGTSSSLISESAIRAMYQYYRGVMGF</sequence>
<dbReference type="PRINTS" id="PR00090">
    <property type="entry name" value="RNGDIOXGNASE"/>
</dbReference>
<keyword evidence="4" id="KW-0479">Metal-binding</keyword>
<name>A0A7Z7NPM6_9BURK</name>
<dbReference type="PANTHER" id="PTHR43756">
    <property type="entry name" value="CHOLINE MONOOXYGENASE, CHLOROPLASTIC"/>
    <property type="match status" value="1"/>
</dbReference>
<dbReference type="SUPFAM" id="SSF50022">
    <property type="entry name" value="ISP domain"/>
    <property type="match status" value="1"/>
</dbReference>
<dbReference type="Pfam" id="PF00848">
    <property type="entry name" value="Ring_hydroxyl_A"/>
    <property type="match status" value="1"/>
</dbReference>
<dbReference type="InterPro" id="IPR043264">
    <property type="entry name" value="AhdA1c-like_alpha_C"/>
</dbReference>
<dbReference type="EMBL" id="LT978514">
    <property type="protein sequence ID" value="SPC22695.1"/>
    <property type="molecule type" value="Genomic_DNA"/>
</dbReference>
<evidence type="ECO:0000259" key="9">
    <source>
        <dbReference type="PROSITE" id="PS51296"/>
    </source>
</evidence>
<evidence type="ECO:0000256" key="5">
    <source>
        <dbReference type="ARBA" id="ARBA00023002"/>
    </source>
</evidence>
<gene>
    <name evidence="10" type="primary">nagG</name>
    <name evidence="10" type="ORF">CBM2594_B40030</name>
</gene>
<dbReference type="InterPro" id="IPR015881">
    <property type="entry name" value="ARHD_Rieske_2Fe_2S"/>
</dbReference>
<dbReference type="InterPro" id="IPR036922">
    <property type="entry name" value="Rieske_2Fe-2S_sf"/>
</dbReference>
<dbReference type="GO" id="GO:0034785">
    <property type="term" value="F:salicylate 5-hydroxylase (NADH) activity"/>
    <property type="evidence" value="ECO:0007669"/>
    <property type="project" value="UniProtKB-EC"/>
</dbReference>
<dbReference type="Gene3D" id="3.90.380.10">
    <property type="entry name" value="Naphthalene 1,2-dioxygenase Alpha Subunit, Chain A, domain 1"/>
    <property type="match status" value="1"/>
</dbReference>
<comment type="similarity">
    <text evidence="2">Belongs to the bacterial ring-hydroxylating dioxygenase alpha subunit family.</text>
</comment>
<keyword evidence="5 10" id="KW-0560">Oxidoreductase</keyword>
<proteinExistence type="inferred from homology"/>
<evidence type="ECO:0000313" key="10">
    <source>
        <dbReference type="EMBL" id="SPC22695.1"/>
    </source>
</evidence>
<comment type="cofactor">
    <cofactor evidence="1">
        <name>Fe cation</name>
        <dbReference type="ChEBI" id="CHEBI:24875"/>
    </cofactor>
</comment>
<evidence type="ECO:0000256" key="4">
    <source>
        <dbReference type="ARBA" id="ARBA00022723"/>
    </source>
</evidence>
<reference evidence="10 11" key="1">
    <citation type="submission" date="2018-01" db="EMBL/GenBank/DDBJ databases">
        <authorList>
            <person name="Clerissi C."/>
        </authorList>
    </citation>
    <scope>NUCLEOTIDE SEQUENCE [LARGE SCALE GENOMIC DNA]</scope>
    <source>
        <strain evidence="10">Cupriavidus taiwanensis STM 6021</strain>
    </source>
</reference>
<dbReference type="PROSITE" id="PS51296">
    <property type="entry name" value="RIESKE"/>
    <property type="match status" value="1"/>
</dbReference>
<dbReference type="InterPro" id="IPR015879">
    <property type="entry name" value="Ring_hydroxy_dOase_asu_C_dom"/>
</dbReference>
<dbReference type="PROSITE" id="PS00570">
    <property type="entry name" value="RING_HYDROXYL_ALPHA"/>
    <property type="match status" value="1"/>
</dbReference>
<dbReference type="GO" id="GO:0051537">
    <property type="term" value="F:2 iron, 2 sulfur cluster binding"/>
    <property type="evidence" value="ECO:0007669"/>
    <property type="project" value="UniProtKB-KW"/>
</dbReference>
<evidence type="ECO:0000256" key="8">
    <source>
        <dbReference type="ARBA" id="ARBA00023027"/>
    </source>
</evidence>
<feature type="domain" description="Rieske" evidence="9">
    <location>
        <begin position="56"/>
        <end position="171"/>
    </location>
</feature>
<organism evidence="10 11">
    <name type="scientific">Cupriavidus taiwanensis</name>
    <dbReference type="NCBI Taxonomy" id="164546"/>
    <lineage>
        <taxon>Bacteria</taxon>
        <taxon>Pseudomonadati</taxon>
        <taxon>Pseudomonadota</taxon>
        <taxon>Betaproteobacteria</taxon>
        <taxon>Burkholderiales</taxon>
        <taxon>Burkholderiaceae</taxon>
        <taxon>Cupriavidus</taxon>
    </lineage>
</organism>